<dbReference type="CDD" id="cd06225">
    <property type="entry name" value="HAMP"/>
    <property type="match status" value="1"/>
</dbReference>
<dbReference type="CDD" id="cd18774">
    <property type="entry name" value="PDC2_HK_sensor"/>
    <property type="match status" value="1"/>
</dbReference>
<keyword evidence="3" id="KW-0807">Transducer</keyword>
<dbReference type="InterPro" id="IPR004089">
    <property type="entry name" value="MCPsignal_dom"/>
</dbReference>
<gene>
    <name evidence="7" type="ORF">QUF54_03535</name>
</gene>
<name>A0ABT7VRW3_9GAMM</name>
<dbReference type="SMART" id="SM00304">
    <property type="entry name" value="HAMP"/>
    <property type="match status" value="1"/>
</dbReference>
<dbReference type="PANTHER" id="PTHR43531:SF14">
    <property type="entry name" value="METHYL-ACCEPTING CHEMOTAXIS PROTEIN I-RELATED"/>
    <property type="match status" value="1"/>
</dbReference>
<dbReference type="SUPFAM" id="SSF58104">
    <property type="entry name" value="Methyl-accepting chemotaxis protein (MCP) signaling domain"/>
    <property type="match status" value="1"/>
</dbReference>
<evidence type="ECO:0000256" key="4">
    <source>
        <dbReference type="SAM" id="Phobius"/>
    </source>
</evidence>
<dbReference type="Proteomes" id="UP001171945">
    <property type="component" value="Unassembled WGS sequence"/>
</dbReference>
<dbReference type="Pfam" id="PF00672">
    <property type="entry name" value="HAMP"/>
    <property type="match status" value="1"/>
</dbReference>
<evidence type="ECO:0000256" key="1">
    <source>
        <dbReference type="ARBA" id="ARBA00022481"/>
    </source>
</evidence>
<dbReference type="SMART" id="SM00283">
    <property type="entry name" value="MA"/>
    <property type="match status" value="1"/>
</dbReference>
<evidence type="ECO:0000256" key="2">
    <source>
        <dbReference type="ARBA" id="ARBA00029447"/>
    </source>
</evidence>
<organism evidence="7 8">
    <name type="scientific">Candidatus Marithioploca araucensis</name>
    <dbReference type="NCBI Taxonomy" id="70273"/>
    <lineage>
        <taxon>Bacteria</taxon>
        <taxon>Pseudomonadati</taxon>
        <taxon>Pseudomonadota</taxon>
        <taxon>Gammaproteobacteria</taxon>
        <taxon>Thiotrichales</taxon>
        <taxon>Thiotrichaceae</taxon>
        <taxon>Candidatus Marithioploca</taxon>
    </lineage>
</organism>
<evidence type="ECO:0000259" key="6">
    <source>
        <dbReference type="PROSITE" id="PS50885"/>
    </source>
</evidence>
<dbReference type="CDD" id="cd11386">
    <property type="entry name" value="MCP_signal"/>
    <property type="match status" value="1"/>
</dbReference>
<dbReference type="Pfam" id="PF00015">
    <property type="entry name" value="MCPsignal"/>
    <property type="match status" value="1"/>
</dbReference>
<proteinExistence type="inferred from homology"/>
<evidence type="ECO:0000256" key="3">
    <source>
        <dbReference type="PROSITE-ProRule" id="PRU00284"/>
    </source>
</evidence>
<evidence type="ECO:0000259" key="5">
    <source>
        <dbReference type="PROSITE" id="PS50111"/>
    </source>
</evidence>
<feature type="domain" description="Methyl-accepting transducer" evidence="5">
    <location>
        <begin position="665"/>
        <end position="894"/>
    </location>
</feature>
<dbReference type="InterPro" id="IPR051310">
    <property type="entry name" value="MCP_chemotaxis"/>
</dbReference>
<dbReference type="Gene3D" id="3.30.450.20">
    <property type="entry name" value="PAS domain"/>
    <property type="match status" value="2"/>
</dbReference>
<sequence>MQIDQLEQYFKERLHDITLAAQNFAVSQASVKFGETFHLKDQKSRDDAWQADTEKFKVGRDDAWQADIEKFKVGLKKLKEEHDYSHIFLVAKDGDVLYSDAQEAIGKNVVTGVLKESPLASAFLKGLKGVTLQDFLPSKFLDGQQTFFFAAPVFSAGKLVAVLLISIDAAPINAIVQQRKGLGKTGEAYLVGKTNGKTAYCSDRIIKDKGKNVIGVEKRSNDIIDKAFAGQTGCEIKTGSLGEVEISSYAPLEIQDINWAIMVTISLEESLDIMLSGDEKTFFTKYIAQYDYYDLFLIHPQGRIFYTVKHESDYNTNIINGKYANSGFGQLVQEVLKTKTYQISDYAPYAPTNNEPAAFIAIPLIIDDKVEMIVALQFSDAKMNNIMQQRAGMGKTGEAYLVGSDKLMRSNSFLDPINHSIKASFANPNLGTVDTESSRAALAGETGAKIVKDYLNKPVLSAYTPLQVGNTTWALLVEINKTEAFSAITTLKWWFGITVMLCLAIIITIAILLTRSIKHPLEHLVKISNAIASGNLNNEIIISGKDETGQLLQAFSDMQTQLREHLEREINNIIQAISQGNFEERISLENKTGFFRTISESINQIVVLNQAIIEDTMRVFSALAVGDLTKSIEKENYAGVFKQLRDDANATVMRLTEIMTVILQQTENVSNAAGEISQGNLSLSQRTEEQAASLEETAASMEQMTCIVQKNADNTKTASGLADSAKEQAEKGGQVVGATIGAMNEISKSSKKITDIIGVIDEIAFQTNLLALNAAVEAARAGEHGRGFAVVASEVRSLAQRSAAAAKEIKELIQDSVVKVEEGTELANQSGENLEKIVAAVTKVSDLIGNISAANEEQSSGILQVNKAMVQMDEITQQNASLVEEVASASSAMKEQAMSLKEQVAFFNVGEAEISLHVAKNKNVTNPEINQTKITHYNDEDWKDF</sequence>
<keyword evidence="8" id="KW-1185">Reference proteome</keyword>
<dbReference type="Gene3D" id="1.10.287.950">
    <property type="entry name" value="Methyl-accepting chemotaxis protein"/>
    <property type="match status" value="1"/>
</dbReference>
<keyword evidence="1" id="KW-0488">Methylation</keyword>
<comment type="caution">
    <text evidence="7">The sequence shown here is derived from an EMBL/GenBank/DDBJ whole genome shotgun (WGS) entry which is preliminary data.</text>
</comment>
<reference evidence="7" key="1">
    <citation type="submission" date="2023-06" db="EMBL/GenBank/DDBJ databases">
        <title>Uncultivated large filamentous bacteria from sulfidic sediments reveal new species and different genomic features in energy metabolism and defense.</title>
        <authorList>
            <person name="Fonseca A."/>
        </authorList>
    </citation>
    <scope>NUCLEOTIDE SEQUENCE</scope>
    <source>
        <strain evidence="7">HSG4</strain>
    </source>
</reference>
<dbReference type="PROSITE" id="PS50111">
    <property type="entry name" value="CHEMOTAXIS_TRANSDUC_2"/>
    <property type="match status" value="1"/>
</dbReference>
<evidence type="ECO:0000313" key="7">
    <source>
        <dbReference type="EMBL" id="MDM8562405.1"/>
    </source>
</evidence>
<keyword evidence="4" id="KW-1133">Transmembrane helix</keyword>
<dbReference type="EMBL" id="JAUCGM010000142">
    <property type="protein sequence ID" value="MDM8562405.1"/>
    <property type="molecule type" value="Genomic_DNA"/>
</dbReference>
<dbReference type="Gene3D" id="1.20.120.1530">
    <property type="match status" value="1"/>
</dbReference>
<dbReference type="PROSITE" id="PS50885">
    <property type="entry name" value="HAMP"/>
    <property type="match status" value="1"/>
</dbReference>
<dbReference type="PANTHER" id="PTHR43531">
    <property type="entry name" value="PROTEIN ICFG"/>
    <property type="match status" value="1"/>
</dbReference>
<evidence type="ECO:0000313" key="8">
    <source>
        <dbReference type="Proteomes" id="UP001171945"/>
    </source>
</evidence>
<protein>
    <submittedName>
        <fullName evidence="7">Methyl-accepting chemotaxis protein</fullName>
    </submittedName>
</protein>
<keyword evidence="4" id="KW-0472">Membrane</keyword>
<keyword evidence="4" id="KW-0812">Transmembrane</keyword>
<dbReference type="InterPro" id="IPR003660">
    <property type="entry name" value="HAMP_dom"/>
</dbReference>
<feature type="domain" description="HAMP" evidence="6">
    <location>
        <begin position="515"/>
        <end position="567"/>
    </location>
</feature>
<feature type="transmembrane region" description="Helical" evidence="4">
    <location>
        <begin position="493"/>
        <end position="513"/>
    </location>
</feature>
<accession>A0ABT7VRW3</accession>
<comment type="similarity">
    <text evidence="2">Belongs to the methyl-accepting chemotaxis (MCP) protein family.</text>
</comment>